<sequence length="116" mass="13652">MDNWELEKIKSFDALETKTAKLPSIGLANEKKDIKNNKDKEDEIEYLLKYSNNNNNKEYTLDKKTKNYNCDSVTSSNINDKTLNDLEILNILEKKRLENIEKKRLKLQQKMKLGNI</sequence>
<organism evidence="2 3">
    <name type="scientific">Dictyostelium purpureum</name>
    <name type="common">Slime mold</name>
    <dbReference type="NCBI Taxonomy" id="5786"/>
    <lineage>
        <taxon>Eukaryota</taxon>
        <taxon>Amoebozoa</taxon>
        <taxon>Evosea</taxon>
        <taxon>Eumycetozoa</taxon>
        <taxon>Dictyostelia</taxon>
        <taxon>Dictyosteliales</taxon>
        <taxon>Dictyosteliaceae</taxon>
        <taxon>Dictyostelium</taxon>
    </lineage>
</organism>
<dbReference type="Proteomes" id="UP000001064">
    <property type="component" value="Unassembled WGS sequence"/>
</dbReference>
<keyword evidence="3" id="KW-1185">Reference proteome</keyword>
<name>F1A3H1_DICPU</name>
<evidence type="ECO:0000313" key="3">
    <source>
        <dbReference type="Proteomes" id="UP000001064"/>
    </source>
</evidence>
<evidence type="ECO:0000313" key="2">
    <source>
        <dbReference type="EMBL" id="EGC29259.1"/>
    </source>
</evidence>
<gene>
    <name evidence="2" type="ORF">DICPUDRAFT_159181</name>
</gene>
<keyword evidence="1" id="KW-0175">Coiled coil</keyword>
<reference evidence="3" key="1">
    <citation type="journal article" date="2011" name="Genome Biol.">
        <title>Comparative genomics of the social amoebae Dictyostelium discoideum and Dictyostelium purpureum.</title>
        <authorList>
            <consortium name="US DOE Joint Genome Institute (JGI-PGF)"/>
            <person name="Sucgang R."/>
            <person name="Kuo A."/>
            <person name="Tian X."/>
            <person name="Salerno W."/>
            <person name="Parikh A."/>
            <person name="Feasley C.L."/>
            <person name="Dalin E."/>
            <person name="Tu H."/>
            <person name="Huang E."/>
            <person name="Barry K."/>
            <person name="Lindquist E."/>
            <person name="Shapiro H."/>
            <person name="Bruce D."/>
            <person name="Schmutz J."/>
            <person name="Salamov A."/>
            <person name="Fey P."/>
            <person name="Gaudet P."/>
            <person name="Anjard C."/>
            <person name="Babu M.M."/>
            <person name="Basu S."/>
            <person name="Bushmanova Y."/>
            <person name="van der Wel H."/>
            <person name="Katoh-Kurasawa M."/>
            <person name="Dinh C."/>
            <person name="Coutinho P.M."/>
            <person name="Saito T."/>
            <person name="Elias M."/>
            <person name="Schaap P."/>
            <person name="Kay R.R."/>
            <person name="Henrissat B."/>
            <person name="Eichinger L."/>
            <person name="Rivero F."/>
            <person name="Putnam N.H."/>
            <person name="West C.M."/>
            <person name="Loomis W.F."/>
            <person name="Chisholm R.L."/>
            <person name="Shaulsky G."/>
            <person name="Strassmann J.E."/>
            <person name="Queller D.C."/>
            <person name="Kuspa A."/>
            <person name="Grigoriev I.V."/>
        </authorList>
    </citation>
    <scope>NUCLEOTIDE SEQUENCE [LARGE SCALE GENOMIC DNA]</scope>
    <source>
        <strain evidence="3">QSDP1</strain>
    </source>
</reference>
<dbReference type="InParanoid" id="F1A3H1"/>
<dbReference type="AlphaFoldDB" id="F1A3H1"/>
<accession>F1A3H1</accession>
<feature type="coiled-coil region" evidence="1">
    <location>
        <begin position="83"/>
        <end position="110"/>
    </location>
</feature>
<dbReference type="EMBL" id="GL871458">
    <property type="protein sequence ID" value="EGC29259.1"/>
    <property type="molecule type" value="Genomic_DNA"/>
</dbReference>
<dbReference type="RefSeq" id="XP_003294212.1">
    <property type="nucleotide sequence ID" value="XM_003294164.1"/>
</dbReference>
<dbReference type="KEGG" id="dpp:DICPUDRAFT_159181"/>
<dbReference type="VEuPathDB" id="AmoebaDB:DICPUDRAFT_159181"/>
<proteinExistence type="predicted"/>
<dbReference type="GeneID" id="10506291"/>
<protein>
    <submittedName>
        <fullName evidence="2">Uncharacterized protein</fullName>
    </submittedName>
</protein>
<evidence type="ECO:0000256" key="1">
    <source>
        <dbReference type="SAM" id="Coils"/>
    </source>
</evidence>